<gene>
    <name evidence="2" type="ORF">C1I64_01720</name>
</gene>
<evidence type="ECO:0000313" key="3">
    <source>
        <dbReference type="Proteomes" id="UP000285317"/>
    </source>
</evidence>
<keyword evidence="1" id="KW-0812">Transmembrane</keyword>
<proteinExistence type="predicted"/>
<evidence type="ECO:0000256" key="1">
    <source>
        <dbReference type="SAM" id="Phobius"/>
    </source>
</evidence>
<dbReference type="RefSeq" id="WP_127885997.1">
    <property type="nucleotide sequence ID" value="NZ_CP028137.1"/>
</dbReference>
<dbReference type="Proteomes" id="UP000285317">
    <property type="component" value="Chromosome"/>
</dbReference>
<dbReference type="EMBL" id="CP028137">
    <property type="protein sequence ID" value="AZZ50892.1"/>
    <property type="molecule type" value="Genomic_DNA"/>
</dbReference>
<name>A0A3T0SXA6_9MICO</name>
<accession>A0A3T0SXA6</accession>
<reference evidence="2 3" key="1">
    <citation type="submission" date="2018-03" db="EMBL/GenBank/DDBJ databases">
        <title>Bacteriophage NCPPB3778 and a type I-E CRISPR drive the evolution of the US Biological Select Agent, Rathayibacter toxicus.</title>
        <authorList>
            <person name="Davis E.W.II."/>
            <person name="Tabima J.F."/>
            <person name="Weisberg A.J."/>
            <person name="Dantas Lopes L."/>
            <person name="Wiseman M.S."/>
            <person name="Wiseman M.S."/>
            <person name="Pupko T."/>
            <person name="Belcher M.S."/>
            <person name="Sechler A.J."/>
            <person name="Tancos M.A."/>
            <person name="Schroeder B.K."/>
            <person name="Murray T.D."/>
            <person name="Luster D.G."/>
            <person name="Schneider W.L."/>
            <person name="Rogers E."/>
            <person name="Andreote F.D."/>
            <person name="Grunwald N.J."/>
            <person name="Putnam M.L."/>
            <person name="Chang J.H."/>
        </authorList>
    </citation>
    <scope>NUCLEOTIDE SEQUENCE [LARGE SCALE GENOMIC DNA]</scope>
    <source>
        <strain evidence="2 3">DSM 15932</strain>
    </source>
</reference>
<dbReference type="KEGG" id="rfs:C1I64_01720"/>
<organism evidence="2 3">
    <name type="scientific">Rathayibacter festucae DSM 15932</name>
    <dbReference type="NCBI Taxonomy" id="1328866"/>
    <lineage>
        <taxon>Bacteria</taxon>
        <taxon>Bacillati</taxon>
        <taxon>Actinomycetota</taxon>
        <taxon>Actinomycetes</taxon>
        <taxon>Micrococcales</taxon>
        <taxon>Microbacteriaceae</taxon>
        <taxon>Rathayibacter</taxon>
    </lineage>
</organism>
<keyword evidence="1" id="KW-1133">Transmembrane helix</keyword>
<feature type="transmembrane region" description="Helical" evidence="1">
    <location>
        <begin position="102"/>
        <end position="124"/>
    </location>
</feature>
<sequence length="129" mass="13310">MSAPTPAPARRRFLTPRRVALLTALTALVVGLALLGLVALQYSTLAAQGFDDVCLAGVGSVPAEEGSLVAGSWSWWPLGGTCRWELLDGTVVDSAPDWSTTAVAITGAALALLGVVGTALALLVRRRAR</sequence>
<protein>
    <submittedName>
        <fullName evidence="2">Uncharacterized protein</fullName>
    </submittedName>
</protein>
<dbReference type="AlphaFoldDB" id="A0A3T0SXA6"/>
<evidence type="ECO:0000313" key="2">
    <source>
        <dbReference type="EMBL" id="AZZ50892.1"/>
    </source>
</evidence>
<keyword evidence="1" id="KW-0472">Membrane</keyword>